<reference evidence="1 2" key="1">
    <citation type="journal article" date="2008" name="Proc. Natl. Acad. Sci. U.S.A.">
        <title>Niche adaptation and genome expansion in the chlorophyll d-producing cyanobacterium Acaryochloris marina.</title>
        <authorList>
            <person name="Swingley W.D."/>
            <person name="Chen M."/>
            <person name="Cheung P.C."/>
            <person name="Conrad A.L."/>
            <person name="Dejesa L.C."/>
            <person name="Hao J."/>
            <person name="Honchak B.M."/>
            <person name="Karbach L.E."/>
            <person name="Kurdoglu A."/>
            <person name="Lahiri S."/>
            <person name="Mastrian S.D."/>
            <person name="Miyashita H."/>
            <person name="Page L."/>
            <person name="Ramakrishna P."/>
            <person name="Satoh S."/>
            <person name="Sattley W.M."/>
            <person name="Shimada Y."/>
            <person name="Taylor H.L."/>
            <person name="Tomo T."/>
            <person name="Tsuchiya T."/>
            <person name="Wang Z.T."/>
            <person name="Raymond J."/>
            <person name="Mimuro M."/>
            <person name="Blankenship R.E."/>
            <person name="Touchman J.W."/>
        </authorList>
    </citation>
    <scope>NUCLEOTIDE SEQUENCE [LARGE SCALE GENOMIC DNA]</scope>
    <source>
        <strain evidence="2">MBIC 11017</strain>
    </source>
</reference>
<dbReference type="Proteomes" id="UP000000268">
    <property type="component" value="Chromosome"/>
</dbReference>
<gene>
    <name evidence="1" type="ordered locus">AM1_3231</name>
</gene>
<accession>B0CFS3</accession>
<dbReference type="EMBL" id="CP000828">
    <property type="protein sequence ID" value="ABW28227.1"/>
    <property type="molecule type" value="Genomic_DNA"/>
</dbReference>
<name>B0CFS3_ACAM1</name>
<dbReference type="AlphaFoldDB" id="B0CFS3"/>
<dbReference type="KEGG" id="amr:AM1_3231"/>
<evidence type="ECO:0000313" key="1">
    <source>
        <dbReference type="EMBL" id="ABW28227.1"/>
    </source>
</evidence>
<organism evidence="1 2">
    <name type="scientific">Acaryochloris marina (strain MBIC 11017)</name>
    <dbReference type="NCBI Taxonomy" id="329726"/>
    <lineage>
        <taxon>Bacteria</taxon>
        <taxon>Bacillati</taxon>
        <taxon>Cyanobacteriota</taxon>
        <taxon>Cyanophyceae</taxon>
        <taxon>Acaryochloridales</taxon>
        <taxon>Acaryochloridaceae</taxon>
        <taxon>Acaryochloris</taxon>
    </lineage>
</organism>
<dbReference type="STRING" id="329726.AM1_3231"/>
<dbReference type="HOGENOM" id="CLU_2949520_0_0_3"/>
<evidence type="ECO:0000313" key="2">
    <source>
        <dbReference type="Proteomes" id="UP000000268"/>
    </source>
</evidence>
<keyword evidence="2" id="KW-1185">Reference proteome</keyword>
<protein>
    <submittedName>
        <fullName evidence="1">Uncharacterized protein</fullName>
    </submittedName>
</protein>
<dbReference type="RefSeq" id="WP_012163639.1">
    <property type="nucleotide sequence ID" value="NC_009925.1"/>
</dbReference>
<proteinExistence type="predicted"/>
<sequence length="59" mass="6563">MDIQDLVRFEPTDIQVYRCPHNPNPGLNCICPLPIKEQLLSVSSGVSVTESANFDTTMQ</sequence>